<feature type="domain" description="DUF306" evidence="2">
    <location>
        <begin position="148"/>
        <end position="257"/>
    </location>
</feature>
<reference evidence="4" key="1">
    <citation type="journal article" date="2019" name="Int. J. Syst. Evol. Microbiol.">
        <title>The Global Catalogue of Microorganisms (GCM) 10K type strain sequencing project: providing services to taxonomists for standard genome sequencing and annotation.</title>
        <authorList>
            <consortium name="The Broad Institute Genomics Platform"/>
            <consortium name="The Broad Institute Genome Sequencing Center for Infectious Disease"/>
            <person name="Wu L."/>
            <person name="Ma J."/>
        </authorList>
    </citation>
    <scope>NUCLEOTIDE SEQUENCE [LARGE SCALE GENOMIC DNA]</scope>
    <source>
        <strain evidence="4">CGMCC 4.7204</strain>
    </source>
</reference>
<gene>
    <name evidence="3" type="ORF">ACFOW8_18630</name>
</gene>
<dbReference type="Gene3D" id="2.40.128.270">
    <property type="match status" value="2"/>
</dbReference>
<accession>A0ABV8L804</accession>
<dbReference type="InterPro" id="IPR038670">
    <property type="entry name" value="HslJ-like_sf"/>
</dbReference>
<dbReference type="InterPro" id="IPR005184">
    <property type="entry name" value="DUF306_Meta_HslJ"/>
</dbReference>
<dbReference type="PANTHER" id="PTHR35535:SF2">
    <property type="entry name" value="DUF306 DOMAIN-CONTAINING PROTEIN"/>
    <property type="match status" value="1"/>
</dbReference>
<sequence>MRITPVLGLLVLAVTAAALTGCGSGGEEPSGPAATPMGHTYISTEVIGGAIPGGGPMTLTFAEGRVSANSGCNTASGAVDLSEQVLHPTAPLAATMMACPGERGDADAWQIGFLESDPRWRLDGDRLILTGETVTVHLTDKKVLTPDKPLLGTTWVVTTLISQEAQVRSTTLDEVGPHLTIGEGGTVTGMAGCNQLSGTAGIGPGDAVNFAVATTKMMCAPEVMEVENDVLRALDGTTTATVDADQLTLRNENGYGLILHARQ</sequence>
<feature type="chain" id="PRO_5047499962" evidence="1">
    <location>
        <begin position="21"/>
        <end position="263"/>
    </location>
</feature>
<dbReference type="Pfam" id="PF03724">
    <property type="entry name" value="META"/>
    <property type="match status" value="2"/>
</dbReference>
<dbReference type="RefSeq" id="WP_378551948.1">
    <property type="nucleotide sequence ID" value="NZ_JBHSBA010000007.1"/>
</dbReference>
<evidence type="ECO:0000256" key="1">
    <source>
        <dbReference type="SAM" id="SignalP"/>
    </source>
</evidence>
<feature type="domain" description="DUF306" evidence="2">
    <location>
        <begin position="38"/>
        <end position="135"/>
    </location>
</feature>
<dbReference type="InterPro" id="IPR053147">
    <property type="entry name" value="Hsp_HslJ-like"/>
</dbReference>
<dbReference type="PROSITE" id="PS51257">
    <property type="entry name" value="PROKAR_LIPOPROTEIN"/>
    <property type="match status" value="1"/>
</dbReference>
<evidence type="ECO:0000313" key="4">
    <source>
        <dbReference type="Proteomes" id="UP001595767"/>
    </source>
</evidence>
<evidence type="ECO:0000259" key="2">
    <source>
        <dbReference type="Pfam" id="PF03724"/>
    </source>
</evidence>
<keyword evidence="1" id="KW-0732">Signal</keyword>
<feature type="signal peptide" evidence="1">
    <location>
        <begin position="1"/>
        <end position="20"/>
    </location>
</feature>
<comment type="caution">
    <text evidence="3">The sequence shown here is derived from an EMBL/GenBank/DDBJ whole genome shotgun (WGS) entry which is preliminary data.</text>
</comment>
<name>A0ABV8L804_9NOCA</name>
<organism evidence="3 4">
    <name type="scientific">Nocardia rhizosphaerae</name>
    <dbReference type="NCBI Taxonomy" id="1691571"/>
    <lineage>
        <taxon>Bacteria</taxon>
        <taxon>Bacillati</taxon>
        <taxon>Actinomycetota</taxon>
        <taxon>Actinomycetes</taxon>
        <taxon>Mycobacteriales</taxon>
        <taxon>Nocardiaceae</taxon>
        <taxon>Nocardia</taxon>
    </lineage>
</organism>
<protein>
    <submittedName>
        <fullName evidence="3">META domain-containing protein</fullName>
    </submittedName>
</protein>
<keyword evidence="4" id="KW-1185">Reference proteome</keyword>
<dbReference type="Proteomes" id="UP001595767">
    <property type="component" value="Unassembled WGS sequence"/>
</dbReference>
<dbReference type="PANTHER" id="PTHR35535">
    <property type="entry name" value="HEAT SHOCK PROTEIN HSLJ"/>
    <property type="match status" value="1"/>
</dbReference>
<proteinExistence type="predicted"/>
<evidence type="ECO:0000313" key="3">
    <source>
        <dbReference type="EMBL" id="MFC4126956.1"/>
    </source>
</evidence>
<dbReference type="EMBL" id="JBHSBA010000007">
    <property type="protein sequence ID" value="MFC4126956.1"/>
    <property type="molecule type" value="Genomic_DNA"/>
</dbReference>